<dbReference type="AlphaFoldDB" id="A0A371EIU9"/>
<dbReference type="EMBL" id="QJKJ01013654">
    <property type="protein sequence ID" value="RDX65963.1"/>
    <property type="molecule type" value="Genomic_DNA"/>
</dbReference>
<organism evidence="1 2">
    <name type="scientific">Mucuna pruriens</name>
    <name type="common">Velvet bean</name>
    <name type="synonym">Dolichos pruriens</name>
    <dbReference type="NCBI Taxonomy" id="157652"/>
    <lineage>
        <taxon>Eukaryota</taxon>
        <taxon>Viridiplantae</taxon>
        <taxon>Streptophyta</taxon>
        <taxon>Embryophyta</taxon>
        <taxon>Tracheophyta</taxon>
        <taxon>Spermatophyta</taxon>
        <taxon>Magnoliopsida</taxon>
        <taxon>eudicotyledons</taxon>
        <taxon>Gunneridae</taxon>
        <taxon>Pentapetalae</taxon>
        <taxon>rosids</taxon>
        <taxon>fabids</taxon>
        <taxon>Fabales</taxon>
        <taxon>Fabaceae</taxon>
        <taxon>Papilionoideae</taxon>
        <taxon>50 kb inversion clade</taxon>
        <taxon>NPAAA clade</taxon>
        <taxon>indigoferoid/millettioid clade</taxon>
        <taxon>Phaseoleae</taxon>
        <taxon>Mucuna</taxon>
    </lineage>
</organism>
<name>A0A371EIU9_MUCPR</name>
<protein>
    <submittedName>
        <fullName evidence="1">Uncharacterized protein</fullName>
    </submittedName>
</protein>
<evidence type="ECO:0000313" key="1">
    <source>
        <dbReference type="EMBL" id="RDX65963.1"/>
    </source>
</evidence>
<proteinExistence type="predicted"/>
<accession>A0A371EIU9</accession>
<reference evidence="1" key="1">
    <citation type="submission" date="2018-05" db="EMBL/GenBank/DDBJ databases">
        <title>Draft genome of Mucuna pruriens seed.</title>
        <authorList>
            <person name="Nnadi N.E."/>
            <person name="Vos R."/>
            <person name="Hasami M.H."/>
            <person name="Devisetty U.K."/>
            <person name="Aguiy J.C."/>
        </authorList>
    </citation>
    <scope>NUCLEOTIDE SEQUENCE [LARGE SCALE GENOMIC DNA]</scope>
    <source>
        <strain evidence="1">JCA_2017</strain>
    </source>
</reference>
<evidence type="ECO:0000313" key="2">
    <source>
        <dbReference type="Proteomes" id="UP000257109"/>
    </source>
</evidence>
<keyword evidence="2" id="KW-1185">Reference proteome</keyword>
<dbReference type="Proteomes" id="UP000257109">
    <property type="component" value="Unassembled WGS sequence"/>
</dbReference>
<comment type="caution">
    <text evidence="1">The sequence shown here is derived from an EMBL/GenBank/DDBJ whole genome shotgun (WGS) entry which is preliminary data.</text>
</comment>
<sequence>MAIVDLITYIEGYDNPRPKSFIVHYNSASQTRALLIYNNNAVLWRYPIGERATPLATIENSAPEVTNIARTGGVTRSGRVFTLENL</sequence>
<dbReference type="OrthoDB" id="1430331at2759"/>
<gene>
    <name evidence="1" type="ORF">CR513_55332</name>
</gene>
<feature type="non-terminal residue" evidence="1">
    <location>
        <position position="1"/>
    </location>
</feature>